<name>A0A4S3JWM1_9EURO</name>
<reference evidence="1 2" key="1">
    <citation type="submission" date="2019-03" db="EMBL/GenBank/DDBJ databases">
        <title>The genome sequence of a newly discovered highly antifungal drug resistant Aspergillus species, Aspergillus tanneri NIH 1004.</title>
        <authorList>
            <person name="Mounaud S."/>
            <person name="Singh I."/>
            <person name="Joardar V."/>
            <person name="Pakala S."/>
            <person name="Pakala S."/>
            <person name="Venepally P."/>
            <person name="Hoover J."/>
            <person name="Nierman W."/>
            <person name="Chung J."/>
            <person name="Losada L."/>
        </authorList>
    </citation>
    <scope>NUCLEOTIDE SEQUENCE [LARGE SCALE GENOMIC DNA]</scope>
    <source>
        <strain evidence="1 2">NIH1004</strain>
    </source>
</reference>
<evidence type="ECO:0000313" key="1">
    <source>
        <dbReference type="EMBL" id="THC99889.1"/>
    </source>
</evidence>
<organism evidence="1 2">
    <name type="scientific">Aspergillus tanneri</name>
    <dbReference type="NCBI Taxonomy" id="1220188"/>
    <lineage>
        <taxon>Eukaryota</taxon>
        <taxon>Fungi</taxon>
        <taxon>Dikarya</taxon>
        <taxon>Ascomycota</taxon>
        <taxon>Pezizomycotina</taxon>
        <taxon>Eurotiomycetes</taxon>
        <taxon>Eurotiomycetidae</taxon>
        <taxon>Eurotiales</taxon>
        <taxon>Aspergillaceae</taxon>
        <taxon>Aspergillus</taxon>
        <taxon>Aspergillus subgen. Circumdati</taxon>
    </lineage>
</organism>
<gene>
    <name evidence="1" type="ORF">EYZ11_000587</name>
</gene>
<comment type="caution">
    <text evidence="1">The sequence shown here is derived from an EMBL/GenBank/DDBJ whole genome shotgun (WGS) entry which is preliminary data.</text>
</comment>
<dbReference type="EMBL" id="SOSA01000009">
    <property type="protein sequence ID" value="THC99889.1"/>
    <property type="molecule type" value="Genomic_DNA"/>
</dbReference>
<protein>
    <submittedName>
        <fullName evidence="1">Uncharacterized protein</fullName>
    </submittedName>
</protein>
<accession>A0A4S3JWM1</accession>
<keyword evidence="2" id="KW-1185">Reference proteome</keyword>
<dbReference type="VEuPathDB" id="FungiDB:EYZ11_000587"/>
<sequence length="84" mass="9907">MQETLNYAFDVQLMEPRYHQTNLRSYMFTAELAKTGRAQEQYLRVHHSLADWHVSLCQRRFVEATLLVAVKVKPHFFRVKGLVG</sequence>
<dbReference type="Proteomes" id="UP000308092">
    <property type="component" value="Unassembled WGS sequence"/>
</dbReference>
<proteinExistence type="predicted"/>
<evidence type="ECO:0000313" key="2">
    <source>
        <dbReference type="Proteomes" id="UP000308092"/>
    </source>
</evidence>
<dbReference type="AlphaFoldDB" id="A0A4S3JWM1"/>